<name>A0A0H2SCT0_9AGAM</name>
<feature type="region of interest" description="Disordered" evidence="1">
    <location>
        <begin position="1"/>
        <end position="106"/>
    </location>
</feature>
<keyword evidence="4" id="KW-1185">Reference proteome</keyword>
<evidence type="ECO:0000313" key="4">
    <source>
        <dbReference type="Proteomes" id="UP000053477"/>
    </source>
</evidence>
<dbReference type="EMBL" id="KQ085886">
    <property type="protein sequence ID" value="KLO19548.1"/>
    <property type="molecule type" value="Genomic_DNA"/>
</dbReference>
<dbReference type="STRING" id="27342.A0A0H2SCT0"/>
<gene>
    <name evidence="3" type="ORF">SCHPADRAFT_66659</name>
</gene>
<sequence>MSKRPQRVAKSQALQKVQTWSNVKMEDEDDDEFDEMKSEEGESESESASDASIYDSDENGKKRKKGQRSSGDDRRSAKRPRNNHDSAGDEDPSGTSTEKKPLSRLFRLITGPHSRAARVKGKKKLDSCSNRGLGKLKKLLEVPVEVFCGILEHLHPYDLLSLARSSRALHELIIARRMRGVWQACLEAHDVPPLPDNVPINEVHLACMLFDNSCQACGAAALNKSFHDKLLVRLCKGCLHYNTSPGSKIAITYGKKVSKDKTIYTLLPCIGRNKFLIPDFQDIIEEYIATPPDSDERKKFVANKTDISVAILKESLPLAFLLGPIGLTSTFSSQGCCTRGVRKDTSRNNLRLAMHTRNVGKVFSRKSPSSATRRKKSTSAFRGIITGWHPFCRNRADLQTEFGRLSAESSSVTWMTLEKDCACRIRRRNS</sequence>
<evidence type="ECO:0000313" key="3">
    <source>
        <dbReference type="EMBL" id="KLO19548.1"/>
    </source>
</evidence>
<proteinExistence type="predicted"/>
<dbReference type="InParanoid" id="A0A0H2SCT0"/>
<dbReference type="InterPro" id="IPR001810">
    <property type="entry name" value="F-box_dom"/>
</dbReference>
<feature type="domain" description="F-box" evidence="2">
    <location>
        <begin position="136"/>
        <end position="185"/>
    </location>
</feature>
<dbReference type="Proteomes" id="UP000053477">
    <property type="component" value="Unassembled WGS sequence"/>
</dbReference>
<feature type="compositionally biased region" description="Polar residues" evidence="1">
    <location>
        <begin position="12"/>
        <end position="22"/>
    </location>
</feature>
<dbReference type="PROSITE" id="PS50181">
    <property type="entry name" value="FBOX"/>
    <property type="match status" value="1"/>
</dbReference>
<evidence type="ECO:0000256" key="1">
    <source>
        <dbReference type="SAM" id="MobiDB-lite"/>
    </source>
</evidence>
<evidence type="ECO:0000259" key="2">
    <source>
        <dbReference type="PROSITE" id="PS50181"/>
    </source>
</evidence>
<dbReference type="SUPFAM" id="SSF81383">
    <property type="entry name" value="F-box domain"/>
    <property type="match status" value="1"/>
</dbReference>
<dbReference type="CDD" id="cd09917">
    <property type="entry name" value="F-box_SF"/>
    <property type="match status" value="1"/>
</dbReference>
<dbReference type="AlphaFoldDB" id="A0A0H2SCT0"/>
<protein>
    <recommendedName>
        <fullName evidence="2">F-box domain-containing protein</fullName>
    </recommendedName>
</protein>
<accession>A0A0H2SCT0</accession>
<organism evidence="3 4">
    <name type="scientific">Schizopora paradoxa</name>
    <dbReference type="NCBI Taxonomy" id="27342"/>
    <lineage>
        <taxon>Eukaryota</taxon>
        <taxon>Fungi</taxon>
        <taxon>Dikarya</taxon>
        <taxon>Basidiomycota</taxon>
        <taxon>Agaricomycotina</taxon>
        <taxon>Agaricomycetes</taxon>
        <taxon>Hymenochaetales</taxon>
        <taxon>Schizoporaceae</taxon>
        <taxon>Schizopora</taxon>
    </lineage>
</organism>
<dbReference type="OrthoDB" id="2322499at2759"/>
<reference evidence="3 4" key="1">
    <citation type="submission" date="2015-04" db="EMBL/GenBank/DDBJ databases">
        <title>Complete genome sequence of Schizopora paradoxa KUC8140, a cosmopolitan wood degrader in East Asia.</title>
        <authorList>
            <consortium name="DOE Joint Genome Institute"/>
            <person name="Min B."/>
            <person name="Park H."/>
            <person name="Jang Y."/>
            <person name="Kim J.-J."/>
            <person name="Kim K.H."/>
            <person name="Pangilinan J."/>
            <person name="Lipzen A."/>
            <person name="Riley R."/>
            <person name="Grigoriev I.V."/>
            <person name="Spatafora J.W."/>
            <person name="Choi I.-G."/>
        </authorList>
    </citation>
    <scope>NUCLEOTIDE SEQUENCE [LARGE SCALE GENOMIC DNA]</scope>
    <source>
        <strain evidence="3 4">KUC8140</strain>
    </source>
</reference>
<dbReference type="InterPro" id="IPR036047">
    <property type="entry name" value="F-box-like_dom_sf"/>
</dbReference>